<evidence type="ECO:0000256" key="6">
    <source>
        <dbReference type="ARBA" id="ARBA00023315"/>
    </source>
</evidence>
<organism evidence="10 11">
    <name type="scientific">Candidatus Nitrosymbiomonas proteolyticus</name>
    <dbReference type="NCBI Taxonomy" id="2608984"/>
    <lineage>
        <taxon>Bacteria</taxon>
        <taxon>Bacillati</taxon>
        <taxon>Armatimonadota</taxon>
        <taxon>Armatimonadota incertae sedis</taxon>
        <taxon>Candidatus Nitrosymbiomonas</taxon>
    </lineage>
</organism>
<comment type="subcellular location">
    <subcellularLocation>
        <location evidence="7">Cytoplasm</location>
    </subcellularLocation>
</comment>
<evidence type="ECO:0000256" key="7">
    <source>
        <dbReference type="HAMAP-Rule" id="MF_00296"/>
    </source>
</evidence>
<gene>
    <name evidence="7" type="primary">metXA</name>
    <name evidence="10" type="ORF">NPRO_14270</name>
</gene>
<dbReference type="Gene3D" id="1.10.1740.110">
    <property type="match status" value="1"/>
</dbReference>
<evidence type="ECO:0000256" key="4">
    <source>
        <dbReference type="ARBA" id="ARBA00022679"/>
    </source>
</evidence>
<dbReference type="KEGG" id="npy:NPRO_14270"/>
<dbReference type="Pfam" id="PF00561">
    <property type="entry name" value="Abhydrolase_1"/>
    <property type="match status" value="1"/>
</dbReference>
<evidence type="ECO:0000259" key="9">
    <source>
        <dbReference type="Pfam" id="PF00561"/>
    </source>
</evidence>
<feature type="active site" evidence="7 8">
    <location>
        <position position="339"/>
    </location>
</feature>
<dbReference type="NCBIfam" id="TIGR01392">
    <property type="entry name" value="homoserO_Ac_trn"/>
    <property type="match status" value="1"/>
</dbReference>
<dbReference type="UniPathway" id="UPA00051">
    <property type="reaction ID" value="UER00074"/>
</dbReference>
<dbReference type="InterPro" id="IPR000073">
    <property type="entry name" value="AB_hydrolase_1"/>
</dbReference>
<keyword evidence="4 7" id="KW-0808">Transferase</keyword>
<comment type="caution">
    <text evidence="7">Lacks conserved residue(s) required for the propagation of feature annotation.</text>
</comment>
<dbReference type="EC" id="2.3.1.31" evidence="7"/>
<feature type="active site" evidence="7 8">
    <location>
        <position position="306"/>
    </location>
</feature>
<dbReference type="HAMAP" id="MF_00296">
    <property type="entry name" value="MetX_acyltransf"/>
    <property type="match status" value="1"/>
</dbReference>
<dbReference type="Proteomes" id="UP000662873">
    <property type="component" value="Chromosome"/>
</dbReference>
<dbReference type="PANTHER" id="PTHR32268:SF11">
    <property type="entry name" value="HOMOSERINE O-ACETYLTRANSFERASE"/>
    <property type="match status" value="1"/>
</dbReference>
<dbReference type="PANTHER" id="PTHR32268">
    <property type="entry name" value="HOMOSERINE O-ACETYLTRANSFERASE"/>
    <property type="match status" value="1"/>
</dbReference>
<dbReference type="AlphaFoldDB" id="A0A809RVH9"/>
<comment type="function">
    <text evidence="7">Transfers an acetyl group from acetyl-CoA to L-homoserine, forming acetyl-L-homoserine.</text>
</comment>
<dbReference type="EMBL" id="AP021858">
    <property type="protein sequence ID" value="BBO23832.1"/>
    <property type="molecule type" value="Genomic_DNA"/>
</dbReference>
<dbReference type="FunFam" id="1.10.1740.110:FF:000001">
    <property type="entry name" value="Homoserine O-acetyltransferase"/>
    <property type="match status" value="1"/>
</dbReference>
<feature type="domain" description="AB hydrolase-1" evidence="9">
    <location>
        <begin position="57"/>
        <end position="345"/>
    </location>
</feature>
<dbReference type="PIRSF" id="PIRSF000443">
    <property type="entry name" value="Homoser_Ac_trans"/>
    <property type="match status" value="1"/>
</dbReference>
<proteinExistence type="inferred from homology"/>
<evidence type="ECO:0000256" key="3">
    <source>
        <dbReference type="ARBA" id="ARBA00022605"/>
    </source>
</evidence>
<comment type="catalytic activity">
    <reaction evidence="7">
        <text>L-homoserine + acetyl-CoA = O-acetyl-L-homoserine + CoA</text>
        <dbReference type="Rhea" id="RHEA:13701"/>
        <dbReference type="ChEBI" id="CHEBI:57287"/>
        <dbReference type="ChEBI" id="CHEBI:57288"/>
        <dbReference type="ChEBI" id="CHEBI:57476"/>
        <dbReference type="ChEBI" id="CHEBI:57716"/>
        <dbReference type="EC" id="2.3.1.31"/>
    </reaction>
</comment>
<dbReference type="InterPro" id="IPR029058">
    <property type="entry name" value="AB_hydrolase_fold"/>
</dbReference>
<sequence>MSIEEGLFRENERTKPHADARSYLDVGSLICELGGSLPQVTVAYETWGELNADRSNAVLVFHAVSSDSHAVGWWDRIVGPGKPIDTERYFVICSNCLGACQGTTGPPTAAGDGRPYGTRFPQITLGDTVEVARRLVESLGIGRLHAACGGSMGGMQAVEMSLRFPGSVQKVWATAACAAHSAMQIGFNEAARQAVMRDPKWRGGEYPADDPPAEGLAVARMIGHLSFLSRESFERKFGRQVQEGARDVSFPPQFQVESYLNYQGSQFTKRFDANSFLYLTRAMNLFERRSFAGTQSEYLFTCFASDWLYPPSQSRELHELARAAGAPSRVVELDSPWGHDSFLLDAEHQGGAAQEFLRS</sequence>
<dbReference type="InterPro" id="IPR008220">
    <property type="entry name" value="HAT_MetX-like"/>
</dbReference>
<reference evidence="10" key="1">
    <citation type="journal article" name="DNA Res.">
        <title>The physiological potential of anammox bacteria as revealed by their core genome structure.</title>
        <authorList>
            <person name="Okubo T."/>
            <person name="Toyoda A."/>
            <person name="Fukuhara K."/>
            <person name="Uchiyama I."/>
            <person name="Harigaya Y."/>
            <person name="Kuroiwa M."/>
            <person name="Suzuki T."/>
            <person name="Murakami Y."/>
            <person name="Suwa Y."/>
            <person name="Takami H."/>
        </authorList>
    </citation>
    <scope>NUCLEOTIDE SEQUENCE</scope>
    <source>
        <strain evidence="10">317325-2</strain>
    </source>
</reference>
<dbReference type="Gene3D" id="3.40.50.1820">
    <property type="entry name" value="alpha/beta hydrolase"/>
    <property type="match status" value="1"/>
</dbReference>
<dbReference type="GO" id="GO:0005737">
    <property type="term" value="C:cytoplasm"/>
    <property type="evidence" value="ECO:0007669"/>
    <property type="project" value="UniProtKB-SubCell"/>
</dbReference>
<name>A0A809RVH9_9BACT</name>
<evidence type="ECO:0000313" key="10">
    <source>
        <dbReference type="EMBL" id="BBO23832.1"/>
    </source>
</evidence>
<dbReference type="GO" id="GO:0009092">
    <property type="term" value="P:homoserine metabolic process"/>
    <property type="evidence" value="ECO:0007669"/>
    <property type="project" value="TreeGrafter"/>
</dbReference>
<accession>A0A809RVH9</accession>
<evidence type="ECO:0000256" key="1">
    <source>
        <dbReference type="ARBA" id="ARBA00011738"/>
    </source>
</evidence>
<feature type="binding site" evidence="7">
    <location>
        <position position="340"/>
    </location>
    <ligand>
        <name>substrate</name>
    </ligand>
</feature>
<evidence type="ECO:0000313" key="11">
    <source>
        <dbReference type="Proteomes" id="UP000662873"/>
    </source>
</evidence>
<comment type="pathway">
    <text evidence="7">Amino-acid biosynthesis; L-methionine biosynthesis via de novo pathway; O-acetyl-L-homoserine from L-homoserine: step 1/1.</text>
</comment>
<keyword evidence="2 7" id="KW-0963">Cytoplasm</keyword>
<dbReference type="GO" id="GO:0004414">
    <property type="term" value="F:homoserine O-acetyltransferase activity"/>
    <property type="evidence" value="ECO:0007669"/>
    <property type="project" value="UniProtKB-UniRule"/>
</dbReference>
<protein>
    <recommendedName>
        <fullName evidence="7">Homoserine O-acetyltransferase</fullName>
        <shortName evidence="7">HAT</shortName>
        <ecNumber evidence="7">2.3.1.31</ecNumber>
    </recommendedName>
    <alternativeName>
        <fullName evidence="7">Homoserine transacetylase</fullName>
        <shortName evidence="7">HTA</shortName>
    </alternativeName>
</protein>
<feature type="binding site" evidence="7">
    <location>
        <position position="220"/>
    </location>
    <ligand>
        <name>substrate</name>
    </ligand>
</feature>
<comment type="subunit">
    <text evidence="1 7">Homodimer.</text>
</comment>
<keyword evidence="3 7" id="KW-0028">Amino-acid biosynthesis</keyword>
<dbReference type="SUPFAM" id="SSF53474">
    <property type="entry name" value="alpha/beta-Hydrolases"/>
    <property type="match status" value="1"/>
</dbReference>
<keyword evidence="6 7" id="KW-0012">Acyltransferase</keyword>
<feature type="active site" description="Nucleophile" evidence="7 8">
    <location>
        <position position="151"/>
    </location>
</feature>
<evidence type="ECO:0000256" key="8">
    <source>
        <dbReference type="PIRSR" id="PIRSR000443-1"/>
    </source>
</evidence>
<dbReference type="NCBIfam" id="NF001209">
    <property type="entry name" value="PRK00175.1"/>
    <property type="match status" value="1"/>
</dbReference>
<comment type="similarity">
    <text evidence="7">Belongs to the AB hydrolase superfamily. MetX family.</text>
</comment>
<dbReference type="GO" id="GO:0009086">
    <property type="term" value="P:methionine biosynthetic process"/>
    <property type="evidence" value="ECO:0007669"/>
    <property type="project" value="UniProtKB-UniRule"/>
</dbReference>
<evidence type="ECO:0000256" key="5">
    <source>
        <dbReference type="ARBA" id="ARBA00023167"/>
    </source>
</evidence>
<keyword evidence="5 7" id="KW-0486">Methionine biosynthesis</keyword>
<evidence type="ECO:0000256" key="2">
    <source>
        <dbReference type="ARBA" id="ARBA00022490"/>
    </source>
</evidence>